<dbReference type="AlphaFoldDB" id="A0A916JD71"/>
<evidence type="ECO:0000313" key="2">
    <source>
        <dbReference type="Proteomes" id="UP000680038"/>
    </source>
</evidence>
<dbReference type="EMBL" id="CAJRAF010000002">
    <property type="protein sequence ID" value="CAG5001807.1"/>
    <property type="molecule type" value="Genomic_DNA"/>
</dbReference>
<dbReference type="Proteomes" id="UP000680038">
    <property type="component" value="Unassembled WGS sequence"/>
</dbReference>
<sequence length="96" mass="11535">MSRTTTLLRRPDGSKVEITVEFWVNIRKENYSVVVNFCAPGKRKFKPLYDSDTWQYRNLSLPERLEYARKKQLEVCTEEEIYEAKLKCWESLKPEK</sequence>
<dbReference type="RefSeq" id="WP_215239323.1">
    <property type="nucleotide sequence ID" value="NZ_CAJRAF010000002.1"/>
</dbReference>
<organism evidence="1 2">
    <name type="scientific">Dyadobacter helix</name>
    <dbReference type="NCBI Taxonomy" id="2822344"/>
    <lineage>
        <taxon>Bacteria</taxon>
        <taxon>Pseudomonadati</taxon>
        <taxon>Bacteroidota</taxon>
        <taxon>Cytophagia</taxon>
        <taxon>Cytophagales</taxon>
        <taxon>Spirosomataceae</taxon>
        <taxon>Dyadobacter</taxon>
    </lineage>
</organism>
<reference evidence="1" key="1">
    <citation type="submission" date="2021-04" db="EMBL/GenBank/DDBJ databases">
        <authorList>
            <person name="Rodrigo-Torres L."/>
            <person name="Arahal R. D."/>
            <person name="Lucena T."/>
        </authorList>
    </citation>
    <scope>NUCLEOTIDE SEQUENCE</scope>
    <source>
        <strain evidence="1">CECT 9275</strain>
    </source>
</reference>
<proteinExistence type="predicted"/>
<protein>
    <submittedName>
        <fullName evidence="1">Uncharacterized protein</fullName>
    </submittedName>
</protein>
<accession>A0A916JD71</accession>
<evidence type="ECO:0000313" key="1">
    <source>
        <dbReference type="EMBL" id="CAG5001807.1"/>
    </source>
</evidence>
<keyword evidence="2" id="KW-1185">Reference proteome</keyword>
<name>A0A916JD71_9BACT</name>
<comment type="caution">
    <text evidence="1">The sequence shown here is derived from an EMBL/GenBank/DDBJ whole genome shotgun (WGS) entry which is preliminary data.</text>
</comment>
<gene>
    <name evidence="1" type="ORF">DYBT9275_02745</name>
</gene>